<protein>
    <recommendedName>
        <fullName evidence="2 7">Peptide deformylase</fullName>
        <ecNumber evidence="2 7">3.5.1.88</ecNumber>
    </recommendedName>
</protein>
<evidence type="ECO:0000256" key="1">
    <source>
        <dbReference type="ARBA" id="ARBA00010759"/>
    </source>
</evidence>
<dbReference type="SUPFAM" id="SSF56420">
    <property type="entry name" value="Peptide deformylase"/>
    <property type="match status" value="1"/>
</dbReference>
<dbReference type="InterPro" id="IPR036821">
    <property type="entry name" value="Peptide_deformylase_sf"/>
</dbReference>
<dbReference type="CDD" id="cd00487">
    <property type="entry name" value="Pep_deformylase"/>
    <property type="match status" value="1"/>
</dbReference>
<organism evidence="9">
    <name type="scientific">Ananas comosus var. bracteatus</name>
    <name type="common">red pineapple</name>
    <dbReference type="NCBI Taxonomy" id="296719"/>
    <lineage>
        <taxon>Eukaryota</taxon>
        <taxon>Viridiplantae</taxon>
        <taxon>Streptophyta</taxon>
        <taxon>Embryophyta</taxon>
        <taxon>Tracheophyta</taxon>
        <taxon>Spermatophyta</taxon>
        <taxon>Magnoliopsida</taxon>
        <taxon>Liliopsida</taxon>
        <taxon>Poales</taxon>
        <taxon>Bromeliaceae</taxon>
        <taxon>Bromelioideae</taxon>
        <taxon>Ananas</taxon>
    </lineage>
</organism>
<evidence type="ECO:0000256" key="7">
    <source>
        <dbReference type="RuleBase" id="RU362111"/>
    </source>
</evidence>
<dbReference type="GO" id="GO:0005739">
    <property type="term" value="C:mitochondrion"/>
    <property type="evidence" value="ECO:0007669"/>
    <property type="project" value="UniProtKB-ARBA"/>
</dbReference>
<feature type="compositionally biased region" description="Pro residues" evidence="8">
    <location>
        <begin position="90"/>
        <end position="101"/>
    </location>
</feature>
<evidence type="ECO:0000256" key="3">
    <source>
        <dbReference type="ARBA" id="ARBA00022723"/>
    </source>
</evidence>
<sequence length="412" mass="45695">MEKTRRGREEDRGGEDGNGNAWFPLSRNGPSEECRRLRSGSGLRDSGNIRGRSRESQSRRPIRSEVAAGAKRRGDDGEQQQQQHDDAALLPPPPPPPPPNPHLLLQRRSSSPSPPPTRLLPQPIRSRKRSSSSSAVAGWFSMGFGAKKKSGQLPEIVKAGDPVLHEPAQEVAAADIGSEKLERIIDDMIAVMRNAPGVGLAAPQIGIPLKIIVLEDTKEYISYAPKKEIGAQDRRPLIFCFSETGHSEPKASKRSNKTALFFEGCLSVDGFRAVVERHLEVEVSGLSRDGRPIKIEASGWQARILQHECDHLDGTLYVDKMVPRTFRTVENLDLPLATVAKSCDEQKKLQSLPKELKEGKKFNELWTLLKLSFIASHCSMSYVFSVTCFAVVSLEQLVVAIDRIIRFEFVRL</sequence>
<keyword evidence="5 7" id="KW-0648">Protein biosynthesis</keyword>
<dbReference type="Gene3D" id="3.90.45.10">
    <property type="entry name" value="Peptide deformylase"/>
    <property type="match status" value="1"/>
</dbReference>
<feature type="region of interest" description="Disordered" evidence="8">
    <location>
        <begin position="1"/>
        <end position="132"/>
    </location>
</feature>
<evidence type="ECO:0000256" key="6">
    <source>
        <dbReference type="ARBA" id="ARBA00037114"/>
    </source>
</evidence>
<dbReference type="HAMAP" id="MF_00163">
    <property type="entry name" value="Pep_deformylase"/>
    <property type="match status" value="1"/>
</dbReference>
<reference evidence="9" key="1">
    <citation type="submission" date="2020-07" db="EMBL/GenBank/DDBJ databases">
        <authorList>
            <person name="Lin J."/>
        </authorList>
    </citation>
    <scope>NUCLEOTIDE SEQUENCE</scope>
</reference>
<dbReference type="AlphaFoldDB" id="A0A6V7NYT7"/>
<dbReference type="EMBL" id="LR862143">
    <property type="protein sequence ID" value="CAD1823717.1"/>
    <property type="molecule type" value="Genomic_DNA"/>
</dbReference>
<keyword evidence="3 7" id="KW-0479">Metal-binding</keyword>
<name>A0A6V7NYT7_ANACO</name>
<dbReference type="GO" id="GO:0006412">
    <property type="term" value="P:translation"/>
    <property type="evidence" value="ECO:0007669"/>
    <property type="project" value="UniProtKB-KW"/>
</dbReference>
<evidence type="ECO:0000256" key="4">
    <source>
        <dbReference type="ARBA" id="ARBA00022801"/>
    </source>
</evidence>
<dbReference type="GO" id="GO:0046872">
    <property type="term" value="F:metal ion binding"/>
    <property type="evidence" value="ECO:0007669"/>
    <property type="project" value="UniProtKB-KW"/>
</dbReference>
<comment type="similarity">
    <text evidence="1 7">Belongs to the polypeptide deformylase family.</text>
</comment>
<keyword evidence="7" id="KW-0150">Chloroplast</keyword>
<dbReference type="NCBIfam" id="NF001159">
    <property type="entry name" value="PRK00150.1-3"/>
    <property type="match status" value="1"/>
</dbReference>
<dbReference type="EC" id="3.5.1.88" evidence="2 7"/>
<evidence type="ECO:0000256" key="8">
    <source>
        <dbReference type="SAM" id="MobiDB-lite"/>
    </source>
</evidence>
<keyword evidence="7" id="KW-0934">Plastid</keyword>
<feature type="compositionally biased region" description="Basic and acidic residues" evidence="8">
    <location>
        <begin position="1"/>
        <end position="15"/>
    </location>
</feature>
<dbReference type="Pfam" id="PF01327">
    <property type="entry name" value="Pep_deformylase"/>
    <property type="match status" value="1"/>
</dbReference>
<feature type="compositionally biased region" description="Low complexity" evidence="8">
    <location>
        <begin position="102"/>
        <end position="111"/>
    </location>
</feature>
<gene>
    <name evidence="9" type="ORF">CB5_LOCUS6928</name>
</gene>
<evidence type="ECO:0000313" key="9">
    <source>
        <dbReference type="EMBL" id="CAD1823717.1"/>
    </source>
</evidence>
<dbReference type="GO" id="GO:0009507">
    <property type="term" value="C:chloroplast"/>
    <property type="evidence" value="ECO:0007669"/>
    <property type="project" value="UniProtKB-SubCell"/>
</dbReference>
<comment type="subcellular location">
    <subcellularLocation>
        <location evidence="7">Plastid</location>
        <location evidence="7">Chloroplast</location>
    </subcellularLocation>
</comment>
<dbReference type="PRINTS" id="PR01576">
    <property type="entry name" value="PDEFORMYLASE"/>
</dbReference>
<dbReference type="FunFam" id="3.90.45.10:FF:000003">
    <property type="entry name" value="Peptide deformylase"/>
    <property type="match status" value="1"/>
</dbReference>
<keyword evidence="4 7" id="KW-0378">Hydrolase</keyword>
<evidence type="ECO:0000256" key="5">
    <source>
        <dbReference type="ARBA" id="ARBA00022917"/>
    </source>
</evidence>
<comment type="catalytic activity">
    <reaction evidence="7">
        <text>N-terminal N-formyl-L-methionyl-[peptide] + H2O = N-terminal L-methionyl-[peptide] + formate</text>
        <dbReference type="Rhea" id="RHEA:24420"/>
        <dbReference type="Rhea" id="RHEA-COMP:10639"/>
        <dbReference type="Rhea" id="RHEA-COMP:10640"/>
        <dbReference type="ChEBI" id="CHEBI:15377"/>
        <dbReference type="ChEBI" id="CHEBI:15740"/>
        <dbReference type="ChEBI" id="CHEBI:49298"/>
        <dbReference type="ChEBI" id="CHEBI:64731"/>
        <dbReference type="EC" id="3.5.1.88"/>
    </reaction>
</comment>
<accession>A0A6V7NYT7</accession>
<dbReference type="PANTHER" id="PTHR10458">
    <property type="entry name" value="PEPTIDE DEFORMYLASE"/>
    <property type="match status" value="1"/>
</dbReference>
<evidence type="ECO:0000256" key="2">
    <source>
        <dbReference type="ARBA" id="ARBA00012175"/>
    </source>
</evidence>
<dbReference type="PANTHER" id="PTHR10458:SF2">
    <property type="entry name" value="PEPTIDE DEFORMYLASE, MITOCHONDRIAL"/>
    <property type="match status" value="1"/>
</dbReference>
<comment type="function">
    <text evidence="6 7">Removes the formyl group from the N-terminal Met of newly synthesized proteins.</text>
</comment>
<keyword evidence="7" id="KW-0809">Transit peptide</keyword>
<dbReference type="InterPro" id="IPR023635">
    <property type="entry name" value="Peptide_deformylase"/>
</dbReference>
<proteinExistence type="inferred from homology"/>
<dbReference type="GO" id="GO:0042586">
    <property type="term" value="F:peptide deformylase activity"/>
    <property type="evidence" value="ECO:0007669"/>
    <property type="project" value="UniProtKB-EC"/>
</dbReference>